<dbReference type="OrthoDB" id="10068383at2759"/>
<name>A0A914BA12_PATMI</name>
<feature type="region of interest" description="Disordered" evidence="1">
    <location>
        <begin position="81"/>
        <end position="125"/>
    </location>
</feature>
<sequence>MEIYNFRSTKQKEGQILDEYVTELRTLSKTCELTDADKEILTKLIQHCSSNRLRHRALREPDKTLTQIIDMGRTLEIADQQASTKERETVHTLTRKYNDTKTKRPPAKTASRASGPKRSTQPNQTAAHQARCKLCIYCGGSYPHTGTCPAKGQTCNYCGKLNHFQRACIKRKKDTAVHNIQVSEDDYCYTLHNNEHTVYTLSLPTAQVRVNNREIIILLDTGSTVNILDERGYASGGSPPMKRRGQSQVHAYGEA</sequence>
<dbReference type="OMA" id="CEEMSAH"/>
<feature type="region of interest" description="Disordered" evidence="1">
    <location>
        <begin position="231"/>
        <end position="255"/>
    </location>
</feature>
<protein>
    <submittedName>
        <fullName evidence="2">Uncharacterized protein</fullName>
    </submittedName>
</protein>
<evidence type="ECO:0000256" key="1">
    <source>
        <dbReference type="SAM" id="MobiDB-lite"/>
    </source>
</evidence>
<dbReference type="RefSeq" id="XP_038072936.1">
    <property type="nucleotide sequence ID" value="XM_038217008.1"/>
</dbReference>
<dbReference type="AlphaFoldDB" id="A0A914BA12"/>
<accession>A0A914BA12</accession>
<dbReference type="Proteomes" id="UP000887568">
    <property type="component" value="Unplaced"/>
</dbReference>
<evidence type="ECO:0000313" key="3">
    <source>
        <dbReference type="Proteomes" id="UP000887568"/>
    </source>
</evidence>
<reference evidence="2" key="1">
    <citation type="submission" date="2022-11" db="UniProtKB">
        <authorList>
            <consortium name="EnsemblMetazoa"/>
        </authorList>
    </citation>
    <scope>IDENTIFICATION</scope>
</reference>
<proteinExistence type="predicted"/>
<evidence type="ECO:0000313" key="2">
    <source>
        <dbReference type="EnsemblMetazoa" id="XP_038072936.1"/>
    </source>
</evidence>
<keyword evidence="3" id="KW-1185">Reference proteome</keyword>
<dbReference type="GeneID" id="119741255"/>
<feature type="compositionally biased region" description="Basic and acidic residues" evidence="1">
    <location>
        <begin position="84"/>
        <end position="102"/>
    </location>
</feature>
<dbReference type="EnsemblMetazoa" id="XM_038217008.1">
    <property type="protein sequence ID" value="XP_038072936.1"/>
    <property type="gene ID" value="LOC119741255"/>
</dbReference>
<dbReference type="InterPro" id="IPR050951">
    <property type="entry name" value="Retrovirus_Pol_polyprotein"/>
</dbReference>
<organism evidence="2 3">
    <name type="scientific">Patiria miniata</name>
    <name type="common">Bat star</name>
    <name type="synonym">Asterina miniata</name>
    <dbReference type="NCBI Taxonomy" id="46514"/>
    <lineage>
        <taxon>Eukaryota</taxon>
        <taxon>Metazoa</taxon>
        <taxon>Echinodermata</taxon>
        <taxon>Eleutherozoa</taxon>
        <taxon>Asterozoa</taxon>
        <taxon>Asteroidea</taxon>
        <taxon>Valvatacea</taxon>
        <taxon>Valvatida</taxon>
        <taxon>Asterinidae</taxon>
        <taxon>Patiria</taxon>
    </lineage>
</organism>
<dbReference type="PANTHER" id="PTHR37984">
    <property type="entry name" value="PROTEIN CBG26694"/>
    <property type="match status" value="1"/>
</dbReference>
<dbReference type="PANTHER" id="PTHR37984:SF5">
    <property type="entry name" value="PROTEIN NYNRIN-LIKE"/>
    <property type="match status" value="1"/>
</dbReference>